<accession>A0ABV2KGW8</accession>
<organism evidence="2 3">
    <name type="scientific">Aquamicrobium ahrensii</name>
    <dbReference type="NCBI Taxonomy" id="469551"/>
    <lineage>
        <taxon>Bacteria</taxon>
        <taxon>Pseudomonadati</taxon>
        <taxon>Pseudomonadota</taxon>
        <taxon>Alphaproteobacteria</taxon>
        <taxon>Hyphomicrobiales</taxon>
        <taxon>Phyllobacteriaceae</taxon>
        <taxon>Aquamicrobium</taxon>
    </lineage>
</organism>
<dbReference type="Pfam" id="PF01755">
    <property type="entry name" value="Glyco_transf_25"/>
    <property type="match status" value="1"/>
</dbReference>
<proteinExistence type="predicted"/>
<dbReference type="InterPro" id="IPR002654">
    <property type="entry name" value="Glyco_trans_25"/>
</dbReference>
<evidence type="ECO:0000313" key="3">
    <source>
        <dbReference type="Proteomes" id="UP001549143"/>
    </source>
</evidence>
<reference evidence="2 3" key="1">
    <citation type="submission" date="2024-06" db="EMBL/GenBank/DDBJ databases">
        <title>Genomic Encyclopedia of Type Strains, Phase IV (KMG-IV): sequencing the most valuable type-strain genomes for metagenomic binning, comparative biology and taxonomic classification.</title>
        <authorList>
            <person name="Goeker M."/>
        </authorList>
    </citation>
    <scope>NUCLEOTIDE SEQUENCE [LARGE SCALE GENOMIC DNA]</scope>
    <source>
        <strain evidence="2 3">DSM 19730</strain>
    </source>
</reference>
<dbReference type="RefSeq" id="WP_354150220.1">
    <property type="nucleotide sequence ID" value="NZ_JBEPMN010000002.1"/>
</dbReference>
<dbReference type="GO" id="GO:0016740">
    <property type="term" value="F:transferase activity"/>
    <property type="evidence" value="ECO:0007669"/>
    <property type="project" value="UniProtKB-KW"/>
</dbReference>
<comment type="caution">
    <text evidence="2">The sequence shown here is derived from an EMBL/GenBank/DDBJ whole genome shotgun (WGS) entry which is preliminary data.</text>
</comment>
<dbReference type="CDD" id="cd06532">
    <property type="entry name" value="Glyco_transf_25"/>
    <property type="match status" value="1"/>
</dbReference>
<keyword evidence="3" id="KW-1185">Reference proteome</keyword>
<evidence type="ECO:0000313" key="2">
    <source>
        <dbReference type="EMBL" id="MET3660312.1"/>
    </source>
</evidence>
<protein>
    <submittedName>
        <fullName evidence="2">Glycosyl transferase family 25</fullName>
    </submittedName>
</protein>
<sequence length="234" mass="26413">MRIFCVNLDRSTERWASIERQASNLGLEIERFSAVDGSAMKSLPDFPIATGAIGCFLSHHKIWKLISDGQDEYALILEDDALLSASLPDFLRNISWIPKDADLVHLGGSDPRCRIAGLSRPAIGRKIYKCIGCTGTEGYIISKRCAGILHCEMISIDREFDQVLFNGGRPDLKTYKIFPALCTQDRANLPRIIDRGIRKVKTPAVNKIKREVVRGVSKFVNLFRLRRRAFINYE</sequence>
<dbReference type="Proteomes" id="UP001549143">
    <property type="component" value="Unassembled WGS sequence"/>
</dbReference>
<gene>
    <name evidence="2" type="ORF">ABID44_000626</name>
</gene>
<name>A0ABV2KGW8_9HYPH</name>
<evidence type="ECO:0000259" key="1">
    <source>
        <dbReference type="Pfam" id="PF01755"/>
    </source>
</evidence>
<keyword evidence="2" id="KW-0808">Transferase</keyword>
<feature type="domain" description="Glycosyl transferase family 25" evidence="1">
    <location>
        <begin position="2"/>
        <end position="108"/>
    </location>
</feature>
<dbReference type="EMBL" id="JBEPMN010000002">
    <property type="protein sequence ID" value="MET3660312.1"/>
    <property type="molecule type" value="Genomic_DNA"/>
</dbReference>